<keyword evidence="5 6" id="KW-0472">Membrane</keyword>
<sequence length="548" mass="61468">MKKGLQENVWLTQIIVAVGYMLAYLAMRPFSDAQWTLTSGLRVACLLLMPYRFWPALVAGEIFPLAWWNHREGMDLGWIWLAVASIPPIALGMPIVWWCRKRLALFPSRRLVNIGALLQCLLLLSLIWAFISYLLYLTAKPLQPVEDVAPAVGTIMYFLGNYLGMITILPWALLARLEQWQAPWRFKLKQLLVNRMARDIFLVVLPSMGGLLALSCVDQGGVGKVARAAMLLPVVWLTLRYGWRASVLGSTFVVTCLCVLFVCKPDEDMMQVQAYVVIVVTCLYALGAYISTQSNQKEGVATYVLQAQQAAKNSLNFGERRLEQASRAMESLLGVLEVEQLNVSEKLRHVASDTERRAYDRQASLLQQRIYRLAESMYPSAWRQGGLQAALRDSIGRVLREAGLTYNFRVTGQRSEILSISMQAAIYRVACAAVVCTSSDLTCAAVDVVMREGSTQGHRWVMLRVDGVLSELAIARNISLAGERERVAPKLGADALDFRELRNLIRLFDGELRIREEKDGVRVTALLFESAQRVKKGTLALTHPLWVS</sequence>
<comment type="subcellular location">
    <subcellularLocation>
        <location evidence="1">Cell membrane</location>
        <topology evidence="1">Multi-pass membrane protein</topology>
    </subcellularLocation>
</comment>
<proteinExistence type="predicted"/>
<dbReference type="Proteomes" id="UP001156670">
    <property type="component" value="Unassembled WGS sequence"/>
</dbReference>
<keyword evidence="9" id="KW-1185">Reference proteome</keyword>
<evidence type="ECO:0000256" key="6">
    <source>
        <dbReference type="SAM" id="Phobius"/>
    </source>
</evidence>
<evidence type="ECO:0000313" key="9">
    <source>
        <dbReference type="Proteomes" id="UP001156670"/>
    </source>
</evidence>
<feature type="transmembrane region" description="Helical" evidence="6">
    <location>
        <begin position="196"/>
        <end position="214"/>
    </location>
</feature>
<evidence type="ECO:0000256" key="5">
    <source>
        <dbReference type="ARBA" id="ARBA00023136"/>
    </source>
</evidence>
<feature type="transmembrane region" description="Helical" evidence="6">
    <location>
        <begin position="155"/>
        <end position="175"/>
    </location>
</feature>
<evidence type="ECO:0000256" key="4">
    <source>
        <dbReference type="ARBA" id="ARBA00022989"/>
    </source>
</evidence>
<evidence type="ECO:0000256" key="1">
    <source>
        <dbReference type="ARBA" id="ARBA00004651"/>
    </source>
</evidence>
<evidence type="ECO:0000256" key="2">
    <source>
        <dbReference type="ARBA" id="ARBA00022475"/>
    </source>
</evidence>
<feature type="transmembrane region" description="Helical" evidence="6">
    <location>
        <begin position="241"/>
        <end position="262"/>
    </location>
</feature>
<keyword evidence="3 6" id="KW-0812">Transmembrane</keyword>
<feature type="transmembrane region" description="Helical" evidence="6">
    <location>
        <begin position="274"/>
        <end position="292"/>
    </location>
</feature>
<dbReference type="InterPro" id="IPR007895">
    <property type="entry name" value="MASE1"/>
</dbReference>
<feature type="transmembrane region" description="Helical" evidence="6">
    <location>
        <begin position="77"/>
        <end position="99"/>
    </location>
</feature>
<feature type="transmembrane region" description="Helical" evidence="6">
    <location>
        <begin position="111"/>
        <end position="135"/>
    </location>
</feature>
<dbReference type="Pfam" id="PF05231">
    <property type="entry name" value="MASE1"/>
    <property type="match status" value="1"/>
</dbReference>
<feature type="domain" description="MASE1" evidence="7">
    <location>
        <begin position="19"/>
        <end position="293"/>
    </location>
</feature>
<protein>
    <recommendedName>
        <fullName evidence="7">MASE1 domain-containing protein</fullName>
    </recommendedName>
</protein>
<keyword evidence="2" id="KW-1003">Cell membrane</keyword>
<evidence type="ECO:0000313" key="8">
    <source>
        <dbReference type="EMBL" id="GLQ94794.1"/>
    </source>
</evidence>
<keyword evidence="4 6" id="KW-1133">Transmembrane helix</keyword>
<dbReference type="EMBL" id="BSOB01000046">
    <property type="protein sequence ID" value="GLQ94794.1"/>
    <property type="molecule type" value="Genomic_DNA"/>
</dbReference>
<organism evidence="8 9">
    <name type="scientific">Dyella acidisoli</name>
    <dbReference type="NCBI Taxonomy" id="1867834"/>
    <lineage>
        <taxon>Bacteria</taxon>
        <taxon>Pseudomonadati</taxon>
        <taxon>Pseudomonadota</taxon>
        <taxon>Gammaproteobacteria</taxon>
        <taxon>Lysobacterales</taxon>
        <taxon>Rhodanobacteraceae</taxon>
        <taxon>Dyella</taxon>
    </lineage>
</organism>
<feature type="transmembrane region" description="Helical" evidence="6">
    <location>
        <begin position="9"/>
        <end position="27"/>
    </location>
</feature>
<name>A0ABQ5XUP1_9GAMM</name>
<gene>
    <name evidence="8" type="ORF">GCM10007901_37460</name>
</gene>
<evidence type="ECO:0000259" key="7">
    <source>
        <dbReference type="Pfam" id="PF05231"/>
    </source>
</evidence>
<dbReference type="RefSeq" id="WP_284322466.1">
    <property type="nucleotide sequence ID" value="NZ_BSOB01000046.1"/>
</dbReference>
<accession>A0ABQ5XUP1</accession>
<comment type="caution">
    <text evidence="8">The sequence shown here is derived from an EMBL/GenBank/DDBJ whole genome shotgun (WGS) entry which is preliminary data.</text>
</comment>
<reference evidence="9" key="1">
    <citation type="journal article" date="2019" name="Int. J. Syst. Evol. Microbiol.">
        <title>The Global Catalogue of Microorganisms (GCM) 10K type strain sequencing project: providing services to taxonomists for standard genome sequencing and annotation.</title>
        <authorList>
            <consortium name="The Broad Institute Genomics Platform"/>
            <consortium name="The Broad Institute Genome Sequencing Center for Infectious Disease"/>
            <person name="Wu L."/>
            <person name="Ma J."/>
        </authorList>
    </citation>
    <scope>NUCLEOTIDE SEQUENCE [LARGE SCALE GENOMIC DNA]</scope>
    <source>
        <strain evidence="9">NBRC 111980</strain>
    </source>
</reference>
<evidence type="ECO:0000256" key="3">
    <source>
        <dbReference type="ARBA" id="ARBA00022692"/>
    </source>
</evidence>